<feature type="compositionally biased region" description="Polar residues" evidence="1">
    <location>
        <begin position="318"/>
        <end position="329"/>
    </location>
</feature>
<dbReference type="SUPFAM" id="SSF50729">
    <property type="entry name" value="PH domain-like"/>
    <property type="match status" value="1"/>
</dbReference>
<dbReference type="SMART" id="SM00233">
    <property type="entry name" value="PH"/>
    <property type="match status" value="1"/>
</dbReference>
<feature type="region of interest" description="Disordered" evidence="1">
    <location>
        <begin position="1222"/>
        <end position="1257"/>
    </location>
</feature>
<feature type="compositionally biased region" description="Basic and acidic residues" evidence="1">
    <location>
        <begin position="1246"/>
        <end position="1257"/>
    </location>
</feature>
<feature type="compositionally biased region" description="Basic and acidic residues" evidence="1">
    <location>
        <begin position="83"/>
        <end position="99"/>
    </location>
</feature>
<feature type="compositionally biased region" description="Polar residues" evidence="1">
    <location>
        <begin position="1236"/>
        <end position="1245"/>
    </location>
</feature>
<evidence type="ECO:0000313" key="4">
    <source>
        <dbReference type="EMBL" id="KAH8988795.1"/>
    </source>
</evidence>
<feature type="region of interest" description="Disordered" evidence="1">
    <location>
        <begin position="451"/>
        <end position="483"/>
    </location>
</feature>
<gene>
    <name evidence="4" type="ORF">EDB92DRAFT_978877</name>
</gene>
<dbReference type="SUPFAM" id="SSF48425">
    <property type="entry name" value="Sec7 domain"/>
    <property type="match status" value="1"/>
</dbReference>
<sequence length="1321" mass="145903">MVRFGWPVKSAKYSEKGAYPPLPYREEDHGSPVAFPSTTTPAIPTIPTHFFTLPVWRKHQTRQASPPQRLSMSDLGNYQQSLDPRRRTQETLLDPREKALPPTPVASNEDEHLRRVDSPIEGQSLSNRPSRQAPQLVVSPASRPSPSRATAALAHASLAIGLPHSMPRASASSSLSDVNSLPLIPIPRSDQHPFPLSSIRRTKSFHQFSHEYDGDDGGSPTSIKRSRRSRGISFGPVNTLDSDGKGKGKALDDIPSHVTPPRKSLARRASFWSRKRNDSTKSAVVPVSTLPPRNSFDHLSHLLPSLPPMSPLHFDTAVSRSSHSSQTEEQLPPSPPGLSPRESRNRPLPPSPVSSSQISVRSLRPPACRRQRPATADSSVDRSRTLSFYDPSPATDKSALRSPLVPAPSQHLDAATTRQVARPRSQTNPPLLHRLSANLFSFGPSSASLSASRVTEAQVDSPEPSPRASTSKSLSIKPQPNEESPAAYVDRLLGTISKAEIASVLASSGETFYSNALQAYIDRFEFDGDPLDVALRKLLMDVGLPRETQQIDRVMEAFASRYLGCNRSLFTSDDHPYILAFSLIMLHTDAFNKSNKRKMTKADYIRNTRLQGVYPEVLEYYYDNIVFAPFIFVEDPLEVNLQRNSDGGSSRLLSTIPPQHSLPGNGSSVTLLGKNNKIDPYYLIAKNLLGPLRVDVEEYIPLENPYSYEGTSRPRNEEDIHETFSKAGTIKVGGAERRMSTSVFTLNIGGFSSPYPNPNQISDELYPLQQVSALKVAKAGLLIRKDITLDIGKRAKTGKWRSWSVILTSSQLLFFRDHMWATSLQEQMRDRNGRILVPPVPLRKPDEVLPLKGSVALRDRSHDKRDHTFLFISGDRRPFLFQAPSEEDVNSWLSCINYASAFKTAGIPMRAPGMSGKDVELMGIAAATSHLQDLQWANSDSRTSRVRSWGRNSDDLIDRLSTSISAPETVSMPVGLKIVSGREDMVLDITGAPDIVTADQLKATFDQVKADLAAGRCMSVDGPSARCDGRPRAHSLESAPRPRLSPFSEESENERLSTRTQDIRSKLKELDSKISSLQLQEESDKRLLRNVAVLTPFQRATRDRLGAVVLQTSKGIQTVRLELAMRLCHKEVLGNDLVAQEQEWHRTTKIALKAATDTLHSRREPSIPRMQPPRIDEPTTGTPRSLHHRRDGSLVPESSTAESFHTAVDFAWPVGAVEAPLDSHVSGRDRTPPMDSPSTFSPAQETDGKSTPESDPLHQRFSTALEGSDEEAEEWNKTRAAKRVSLVRMPSTLNVSLGRQVSTSATGLVRMTHSPRSIPAP</sequence>
<name>A0AAD4QCB2_9AGAM</name>
<feature type="domain" description="SEC7" evidence="3">
    <location>
        <begin position="474"/>
        <end position="628"/>
    </location>
</feature>
<evidence type="ECO:0000256" key="1">
    <source>
        <dbReference type="SAM" id="MobiDB-lite"/>
    </source>
</evidence>
<evidence type="ECO:0000259" key="2">
    <source>
        <dbReference type="PROSITE" id="PS50003"/>
    </source>
</evidence>
<dbReference type="EMBL" id="JAKELL010000040">
    <property type="protein sequence ID" value="KAH8988795.1"/>
    <property type="molecule type" value="Genomic_DNA"/>
</dbReference>
<protein>
    <submittedName>
        <fullName evidence="4">Uncharacterized protein</fullName>
    </submittedName>
</protein>
<dbReference type="Gene3D" id="2.30.29.30">
    <property type="entry name" value="Pleckstrin-homology domain (PH domain)/Phosphotyrosine-binding domain (PTB)"/>
    <property type="match status" value="1"/>
</dbReference>
<feature type="compositionally biased region" description="Polar residues" evidence="1">
    <location>
        <begin position="467"/>
        <end position="482"/>
    </location>
</feature>
<feature type="compositionally biased region" description="Polar residues" evidence="1">
    <location>
        <begin position="62"/>
        <end position="82"/>
    </location>
</feature>
<dbReference type="InterPro" id="IPR035999">
    <property type="entry name" value="Sec7_dom_sf"/>
</dbReference>
<dbReference type="InterPro" id="IPR001849">
    <property type="entry name" value="PH_domain"/>
</dbReference>
<feature type="compositionally biased region" description="Polar residues" evidence="1">
    <location>
        <begin position="121"/>
        <end position="133"/>
    </location>
</feature>
<dbReference type="PANTHER" id="PTHR10663">
    <property type="entry name" value="GUANYL-NUCLEOTIDE EXCHANGE FACTOR"/>
    <property type="match status" value="1"/>
</dbReference>
<dbReference type="SMART" id="SM00222">
    <property type="entry name" value="Sec7"/>
    <property type="match status" value="1"/>
</dbReference>
<proteinExistence type="predicted"/>
<dbReference type="GO" id="GO:0005085">
    <property type="term" value="F:guanyl-nucleotide exchange factor activity"/>
    <property type="evidence" value="ECO:0007669"/>
    <property type="project" value="InterPro"/>
</dbReference>
<organism evidence="4 5">
    <name type="scientific">Lactarius akahatsu</name>
    <dbReference type="NCBI Taxonomy" id="416441"/>
    <lineage>
        <taxon>Eukaryota</taxon>
        <taxon>Fungi</taxon>
        <taxon>Dikarya</taxon>
        <taxon>Basidiomycota</taxon>
        <taxon>Agaricomycotina</taxon>
        <taxon>Agaricomycetes</taxon>
        <taxon>Russulales</taxon>
        <taxon>Russulaceae</taxon>
        <taxon>Lactarius</taxon>
    </lineage>
</organism>
<dbReference type="InterPro" id="IPR011993">
    <property type="entry name" value="PH-like_dom_sf"/>
</dbReference>
<evidence type="ECO:0000313" key="5">
    <source>
        <dbReference type="Proteomes" id="UP001201163"/>
    </source>
</evidence>
<feature type="compositionally biased region" description="Low complexity" evidence="1">
    <location>
        <begin position="353"/>
        <end position="365"/>
    </location>
</feature>
<dbReference type="InterPro" id="IPR000904">
    <property type="entry name" value="Sec7_dom"/>
</dbReference>
<reference evidence="4" key="1">
    <citation type="submission" date="2022-01" db="EMBL/GenBank/DDBJ databases">
        <title>Comparative genomics reveals a dynamic genome evolution in the ectomycorrhizal milk-cap (Lactarius) mushrooms.</title>
        <authorList>
            <consortium name="DOE Joint Genome Institute"/>
            <person name="Lebreton A."/>
            <person name="Tang N."/>
            <person name="Kuo A."/>
            <person name="LaButti K."/>
            <person name="Drula E."/>
            <person name="Barry K."/>
            <person name="Clum A."/>
            <person name="Lipzen A."/>
            <person name="Mousain D."/>
            <person name="Ng V."/>
            <person name="Wang R."/>
            <person name="Wang X."/>
            <person name="Dai Y."/>
            <person name="Henrissat B."/>
            <person name="Grigoriev I.V."/>
            <person name="Guerin-Laguette A."/>
            <person name="Yu F."/>
            <person name="Martin F.M."/>
        </authorList>
    </citation>
    <scope>NUCLEOTIDE SEQUENCE</scope>
    <source>
        <strain evidence="4">QP</strain>
    </source>
</reference>
<dbReference type="InterPro" id="IPR023394">
    <property type="entry name" value="Sec7_C_sf"/>
</dbReference>
<dbReference type="PROSITE" id="PS50190">
    <property type="entry name" value="SEC7"/>
    <property type="match status" value="1"/>
</dbReference>
<feature type="region of interest" description="Disordered" evidence="1">
    <location>
        <begin position="313"/>
        <end position="431"/>
    </location>
</feature>
<accession>A0AAD4QCB2</accession>
<feature type="region of interest" description="Disordered" evidence="1">
    <location>
        <begin position="209"/>
        <end position="293"/>
    </location>
</feature>
<dbReference type="Gene3D" id="1.10.1000.11">
    <property type="entry name" value="Arf Nucleotide-binding Site Opener,domain 2"/>
    <property type="match status" value="1"/>
</dbReference>
<feature type="compositionally biased region" description="Basic and acidic residues" evidence="1">
    <location>
        <begin position="109"/>
        <end position="118"/>
    </location>
</feature>
<dbReference type="Pfam" id="PF01369">
    <property type="entry name" value="Sec7"/>
    <property type="match status" value="1"/>
</dbReference>
<dbReference type="PROSITE" id="PS50003">
    <property type="entry name" value="PH_DOMAIN"/>
    <property type="match status" value="1"/>
</dbReference>
<feature type="compositionally biased region" description="Low complexity" evidence="1">
    <location>
        <begin position="139"/>
        <end position="150"/>
    </location>
</feature>
<dbReference type="Proteomes" id="UP001201163">
    <property type="component" value="Unassembled WGS sequence"/>
</dbReference>
<comment type="caution">
    <text evidence="4">The sequence shown here is derived from an EMBL/GenBank/DDBJ whole genome shotgun (WGS) entry which is preliminary data.</text>
</comment>
<dbReference type="PANTHER" id="PTHR10663:SF405">
    <property type="entry name" value="ARF GUANINE NUCLEOTIDE EXCHANGE FACTOR SYT1"/>
    <property type="match status" value="1"/>
</dbReference>
<keyword evidence="5" id="KW-1185">Reference proteome</keyword>
<evidence type="ECO:0000259" key="3">
    <source>
        <dbReference type="PROSITE" id="PS50190"/>
    </source>
</evidence>
<feature type="region of interest" description="Disordered" evidence="1">
    <location>
        <begin position="1021"/>
        <end position="1060"/>
    </location>
</feature>
<feature type="compositionally biased region" description="Basic and acidic residues" evidence="1">
    <location>
        <begin position="242"/>
        <end position="255"/>
    </location>
</feature>
<feature type="compositionally biased region" description="Polar residues" evidence="1">
    <location>
        <begin position="416"/>
        <end position="429"/>
    </location>
</feature>
<dbReference type="Pfam" id="PF00169">
    <property type="entry name" value="PH"/>
    <property type="match status" value="1"/>
</dbReference>
<feature type="region of interest" description="Disordered" evidence="1">
    <location>
        <begin position="1158"/>
        <end position="1200"/>
    </location>
</feature>
<feature type="domain" description="PH" evidence="2">
    <location>
        <begin position="775"/>
        <end position="901"/>
    </location>
</feature>
<feature type="region of interest" description="Disordered" evidence="1">
    <location>
        <begin position="58"/>
        <end position="150"/>
    </location>
</feature>
<dbReference type="GO" id="GO:0032012">
    <property type="term" value="P:regulation of ARF protein signal transduction"/>
    <property type="evidence" value="ECO:0007669"/>
    <property type="project" value="InterPro"/>
</dbReference>